<dbReference type="Proteomes" id="UP000759443">
    <property type="component" value="Unassembled WGS sequence"/>
</dbReference>
<dbReference type="RefSeq" id="WP_209948743.1">
    <property type="nucleotide sequence ID" value="NZ_JAGGJU010000015.1"/>
</dbReference>
<feature type="transmembrane region" description="Helical" evidence="1">
    <location>
        <begin position="167"/>
        <end position="186"/>
    </location>
</feature>
<evidence type="ECO:0000313" key="2">
    <source>
        <dbReference type="EMBL" id="MBP1853174.1"/>
    </source>
</evidence>
<organism evidence="2 3">
    <name type="scientific">Rhizobium halophytocola</name>
    <dbReference type="NCBI Taxonomy" id="735519"/>
    <lineage>
        <taxon>Bacteria</taxon>
        <taxon>Pseudomonadati</taxon>
        <taxon>Pseudomonadota</taxon>
        <taxon>Alphaproteobacteria</taxon>
        <taxon>Hyphomicrobiales</taxon>
        <taxon>Rhizobiaceae</taxon>
        <taxon>Rhizobium/Agrobacterium group</taxon>
        <taxon>Rhizobium</taxon>
    </lineage>
</organism>
<sequence>MLDIALVVIVIVTGAILLWPRVSKAPLWRATITPLASIIGSGFLVLGPILDNSYGHLAPLVMAALCLVAYLFGFAVRYNIAVIDEGEDKRGPMEQRLDTLSSWVLAFAYVISVSYYLNLFGAFGVSLTPVDGKIAARILTTAVFVAILGVGWFYGFKAMERMEQISVGIKLAIIAALLAGLGWYFFGHVSAGTLIFNPPTLSGLHAITLGFGLIVTVQGFETSRYLGNTYDARTRIRSMRLSQWLSTAIYMVYIVFLSYVFAKGDFALTETAIIDMMQVVAPILPALLVLAALSAQFSAAVADTSGSGGLIAEQTAGRVPEPAAYALLVVIGILLTWTLDVFEIISYASRAFALYYAIQAAVAATAANRKGHRKLSIALLALAIFGALIFLFGEPAE</sequence>
<gene>
    <name evidence="2" type="ORF">J2Z17_004633</name>
</gene>
<feature type="transmembrane region" description="Helical" evidence="1">
    <location>
        <begin position="375"/>
        <end position="393"/>
    </location>
</feature>
<proteinExistence type="predicted"/>
<feature type="transmembrane region" description="Helical" evidence="1">
    <location>
        <begin position="56"/>
        <end position="80"/>
    </location>
</feature>
<evidence type="ECO:0000313" key="3">
    <source>
        <dbReference type="Proteomes" id="UP000759443"/>
    </source>
</evidence>
<comment type="caution">
    <text evidence="2">The sequence shown here is derived from an EMBL/GenBank/DDBJ whole genome shotgun (WGS) entry which is preliminary data.</text>
</comment>
<reference evidence="2 3" key="1">
    <citation type="submission" date="2021-03" db="EMBL/GenBank/DDBJ databases">
        <title>Genomic Encyclopedia of Type Strains, Phase IV (KMG-IV): sequencing the most valuable type-strain genomes for metagenomic binning, comparative biology and taxonomic classification.</title>
        <authorList>
            <person name="Goeker M."/>
        </authorList>
    </citation>
    <scope>NUCLEOTIDE SEQUENCE [LARGE SCALE GENOMIC DNA]</scope>
    <source>
        <strain evidence="2 3">DSM 21600</strain>
    </source>
</reference>
<feature type="transmembrane region" description="Helical" evidence="1">
    <location>
        <begin position="323"/>
        <end position="345"/>
    </location>
</feature>
<keyword evidence="1" id="KW-0472">Membrane</keyword>
<feature type="transmembrane region" description="Helical" evidence="1">
    <location>
        <begin position="6"/>
        <end position="23"/>
    </location>
</feature>
<evidence type="ECO:0000256" key="1">
    <source>
        <dbReference type="SAM" id="Phobius"/>
    </source>
</evidence>
<accession>A0ABS4E5J6</accession>
<keyword evidence="1" id="KW-1133">Transmembrane helix</keyword>
<feature type="transmembrane region" description="Helical" evidence="1">
    <location>
        <begin position="201"/>
        <end position="220"/>
    </location>
</feature>
<name>A0ABS4E5J6_9HYPH</name>
<keyword evidence="1" id="KW-0812">Transmembrane</keyword>
<protein>
    <recommendedName>
        <fullName evidence="4">Amino acid permease</fullName>
    </recommendedName>
</protein>
<feature type="transmembrane region" description="Helical" evidence="1">
    <location>
        <begin position="100"/>
        <end position="122"/>
    </location>
</feature>
<feature type="transmembrane region" description="Helical" evidence="1">
    <location>
        <begin position="134"/>
        <end position="155"/>
    </location>
</feature>
<feature type="transmembrane region" description="Helical" evidence="1">
    <location>
        <begin position="30"/>
        <end position="50"/>
    </location>
</feature>
<keyword evidence="3" id="KW-1185">Reference proteome</keyword>
<feature type="transmembrane region" description="Helical" evidence="1">
    <location>
        <begin position="351"/>
        <end position="368"/>
    </location>
</feature>
<feature type="transmembrane region" description="Helical" evidence="1">
    <location>
        <begin position="241"/>
        <end position="262"/>
    </location>
</feature>
<dbReference type="EMBL" id="JAGGJU010000015">
    <property type="protein sequence ID" value="MBP1853174.1"/>
    <property type="molecule type" value="Genomic_DNA"/>
</dbReference>
<evidence type="ECO:0008006" key="4">
    <source>
        <dbReference type="Google" id="ProtNLM"/>
    </source>
</evidence>
<dbReference type="Gene3D" id="1.20.1740.10">
    <property type="entry name" value="Amino acid/polyamine transporter I"/>
    <property type="match status" value="1"/>
</dbReference>
<feature type="transmembrane region" description="Helical" evidence="1">
    <location>
        <begin position="282"/>
        <end position="302"/>
    </location>
</feature>